<reference evidence="3" key="1">
    <citation type="journal article" date="2019" name="Int. J. Syst. Evol. Microbiol.">
        <title>The Global Catalogue of Microorganisms (GCM) 10K type strain sequencing project: providing services to taxonomists for standard genome sequencing and annotation.</title>
        <authorList>
            <consortium name="The Broad Institute Genomics Platform"/>
            <consortium name="The Broad Institute Genome Sequencing Center for Infectious Disease"/>
            <person name="Wu L."/>
            <person name="Ma J."/>
        </authorList>
    </citation>
    <scope>NUCLEOTIDE SEQUENCE [LARGE SCALE GENOMIC DNA]</scope>
    <source>
        <strain evidence="3">CCM 8906</strain>
    </source>
</reference>
<keyword evidence="1" id="KW-0472">Membrane</keyword>
<evidence type="ECO:0000313" key="2">
    <source>
        <dbReference type="EMBL" id="MFD1550127.1"/>
    </source>
</evidence>
<evidence type="ECO:0000256" key="1">
    <source>
        <dbReference type="SAM" id="Phobius"/>
    </source>
</evidence>
<keyword evidence="1" id="KW-0812">Transmembrane</keyword>
<keyword evidence="3" id="KW-1185">Reference proteome</keyword>
<dbReference type="EMBL" id="JBHTOM010000017">
    <property type="protein sequence ID" value="MFD1550127.1"/>
    <property type="molecule type" value="Genomic_DNA"/>
</dbReference>
<proteinExistence type="predicted"/>
<gene>
    <name evidence="2" type="ORF">ACFQ5T_10585</name>
</gene>
<dbReference type="Proteomes" id="UP001597195">
    <property type="component" value="Unassembled WGS sequence"/>
</dbReference>
<dbReference type="RefSeq" id="WP_125701784.1">
    <property type="nucleotide sequence ID" value="NZ_JBHTOM010000017.1"/>
</dbReference>
<protein>
    <submittedName>
        <fullName evidence="2">Uncharacterized protein</fullName>
    </submittedName>
</protein>
<organism evidence="2 3">
    <name type="scientific">Levilactobacillus fuyuanensis</name>
    <dbReference type="NCBI Taxonomy" id="2486022"/>
    <lineage>
        <taxon>Bacteria</taxon>
        <taxon>Bacillati</taxon>
        <taxon>Bacillota</taxon>
        <taxon>Bacilli</taxon>
        <taxon>Lactobacillales</taxon>
        <taxon>Lactobacillaceae</taxon>
        <taxon>Levilactobacillus</taxon>
    </lineage>
</organism>
<sequence length="69" mass="7745">MGKEREADQTMRFNRKFYRSVRFWSGLVVIGLMLPNVISVSLTSAFWWASLACLVGGAGYLVAGMLTRK</sequence>
<keyword evidence="1" id="KW-1133">Transmembrane helix</keyword>
<name>A0ABW4H5P5_9LACO</name>
<feature type="transmembrane region" description="Helical" evidence="1">
    <location>
        <begin position="45"/>
        <end position="66"/>
    </location>
</feature>
<accession>A0ABW4H5P5</accession>
<feature type="transmembrane region" description="Helical" evidence="1">
    <location>
        <begin position="21"/>
        <end position="39"/>
    </location>
</feature>
<evidence type="ECO:0000313" key="3">
    <source>
        <dbReference type="Proteomes" id="UP001597195"/>
    </source>
</evidence>
<comment type="caution">
    <text evidence="2">The sequence shown here is derived from an EMBL/GenBank/DDBJ whole genome shotgun (WGS) entry which is preliminary data.</text>
</comment>